<organism evidence="4 5">
    <name type="scientific">Kribbella orskensis</name>
    <dbReference type="NCBI Taxonomy" id="2512216"/>
    <lineage>
        <taxon>Bacteria</taxon>
        <taxon>Bacillati</taxon>
        <taxon>Actinomycetota</taxon>
        <taxon>Actinomycetes</taxon>
        <taxon>Propionibacteriales</taxon>
        <taxon>Kribbellaceae</taxon>
        <taxon>Kribbella</taxon>
    </lineage>
</organism>
<evidence type="ECO:0000313" key="4">
    <source>
        <dbReference type="EMBL" id="TCO27348.1"/>
    </source>
</evidence>
<dbReference type="Pfam" id="PF26571">
    <property type="entry name" value="VldE"/>
    <property type="match status" value="1"/>
</dbReference>
<evidence type="ECO:0000259" key="3">
    <source>
        <dbReference type="Pfam" id="PF26571"/>
    </source>
</evidence>
<feature type="signal peptide" evidence="2">
    <location>
        <begin position="1"/>
        <end position="28"/>
    </location>
</feature>
<evidence type="ECO:0000313" key="5">
    <source>
        <dbReference type="Proteomes" id="UP000295818"/>
    </source>
</evidence>
<sequence length="304" mass="31727">MIRPGIVKVAIPGAAVALLATGSAVAFSADQAPATDAPTASSPLQLQRETQASRDALRPSLDLSPTPAPKPKAPPIAKHLRKQAPIPKPTAAKTRAAAVVKPLKIIGSKYTTTDVNVWSTAGGTGTLLTVLDKGSKVSVTGEIDGIWAQIVRDGVSRWVKAQYLSATKPAATSTAGTPSQAACASGSSVESGLTADAIRVHRAICHLFPSVTSYGGLRSGDSGSEHSSGHALDIMVSGQTGQEIADWLRANRKAMGVSELIWQQHIWTVQRSSEGWRAMEDRGSTTANHYDHVHVTVYGNSGTA</sequence>
<keyword evidence="2" id="KW-0732">Signal</keyword>
<keyword evidence="5" id="KW-1185">Reference proteome</keyword>
<reference evidence="4 5" key="1">
    <citation type="journal article" date="2015" name="Stand. Genomic Sci.">
        <title>Genomic Encyclopedia of Bacterial and Archaeal Type Strains, Phase III: the genomes of soil and plant-associated and newly described type strains.</title>
        <authorList>
            <person name="Whitman W.B."/>
            <person name="Woyke T."/>
            <person name="Klenk H.P."/>
            <person name="Zhou Y."/>
            <person name="Lilburn T.G."/>
            <person name="Beck B.J."/>
            <person name="De Vos P."/>
            <person name="Vandamme P."/>
            <person name="Eisen J.A."/>
            <person name="Garrity G."/>
            <person name="Hugenholtz P."/>
            <person name="Kyrpides N.C."/>
        </authorList>
    </citation>
    <scope>NUCLEOTIDE SEQUENCE [LARGE SCALE GENOMIC DNA]</scope>
    <source>
        <strain evidence="4 5">VKM Ac-2538</strain>
    </source>
</reference>
<feature type="chain" id="PRO_5046957296" description="ARB-07466-like C-terminal domain-containing protein" evidence="2">
    <location>
        <begin position="29"/>
        <end position="304"/>
    </location>
</feature>
<dbReference type="Proteomes" id="UP000295818">
    <property type="component" value="Unassembled WGS sequence"/>
</dbReference>
<name>A0ABY2BQV7_9ACTN</name>
<comment type="caution">
    <text evidence="4">The sequence shown here is derived from an EMBL/GenBank/DDBJ whole genome shotgun (WGS) entry which is preliminary data.</text>
</comment>
<gene>
    <name evidence="4" type="ORF">EV644_10344</name>
</gene>
<evidence type="ECO:0000256" key="2">
    <source>
        <dbReference type="SAM" id="SignalP"/>
    </source>
</evidence>
<dbReference type="InterPro" id="IPR058593">
    <property type="entry name" value="ARB_07466-like_C"/>
</dbReference>
<protein>
    <recommendedName>
        <fullName evidence="3">ARB-07466-like C-terminal domain-containing protein</fullName>
    </recommendedName>
</protein>
<evidence type="ECO:0000256" key="1">
    <source>
        <dbReference type="SAM" id="MobiDB-lite"/>
    </source>
</evidence>
<accession>A0ABY2BQV7</accession>
<proteinExistence type="predicted"/>
<dbReference type="EMBL" id="SLWM01000003">
    <property type="protein sequence ID" value="TCO27348.1"/>
    <property type="molecule type" value="Genomic_DNA"/>
</dbReference>
<feature type="region of interest" description="Disordered" evidence="1">
    <location>
        <begin position="32"/>
        <end position="93"/>
    </location>
</feature>
<feature type="domain" description="ARB-07466-like C-terminal" evidence="3">
    <location>
        <begin position="190"/>
        <end position="290"/>
    </location>
</feature>
<feature type="compositionally biased region" description="Low complexity" evidence="1">
    <location>
        <begin position="32"/>
        <end position="43"/>
    </location>
</feature>
<feature type="compositionally biased region" description="Low complexity" evidence="1">
    <location>
        <begin position="83"/>
        <end position="93"/>
    </location>
</feature>
<dbReference type="Gene3D" id="2.30.30.40">
    <property type="entry name" value="SH3 Domains"/>
    <property type="match status" value="1"/>
</dbReference>